<feature type="compositionally biased region" description="Basic and acidic residues" evidence="10">
    <location>
        <begin position="124"/>
        <end position="133"/>
    </location>
</feature>
<dbReference type="SMART" id="SM00440">
    <property type="entry name" value="ZnF_C2C2"/>
    <property type="match status" value="1"/>
</dbReference>
<keyword evidence="7" id="KW-0539">Nucleus</keyword>
<dbReference type="Pfam" id="PF01096">
    <property type="entry name" value="Zn_ribbon_TFIIS"/>
    <property type="match status" value="1"/>
</dbReference>
<evidence type="ECO:0000256" key="2">
    <source>
        <dbReference type="ARBA" id="ARBA00022478"/>
    </source>
</evidence>
<name>A0A0G4HA18_9ALVE</name>
<dbReference type="GO" id="GO:0005665">
    <property type="term" value="C:RNA polymerase II, core complex"/>
    <property type="evidence" value="ECO:0007669"/>
    <property type="project" value="TreeGrafter"/>
</dbReference>
<dbReference type="InterPro" id="IPR012164">
    <property type="entry name" value="Rpa12/Rpb9/Rpc10/TFS"/>
</dbReference>
<evidence type="ECO:0000256" key="6">
    <source>
        <dbReference type="ARBA" id="ARBA00023163"/>
    </source>
</evidence>
<dbReference type="AlphaFoldDB" id="A0A0G4HA18"/>
<dbReference type="InterPro" id="IPR001222">
    <property type="entry name" value="Znf_TFIIS"/>
</dbReference>
<evidence type="ECO:0000313" key="12">
    <source>
        <dbReference type="EMBL" id="CEM40607.1"/>
    </source>
</evidence>
<comment type="subcellular location">
    <subcellularLocation>
        <location evidence="1">Nucleus</location>
        <location evidence="1">Nucleolus</location>
    </subcellularLocation>
</comment>
<evidence type="ECO:0000256" key="3">
    <source>
        <dbReference type="ARBA" id="ARBA00022723"/>
    </source>
</evidence>
<dbReference type="InterPro" id="IPR019761">
    <property type="entry name" value="DNA-dir_RNA_pol-M_15_CS"/>
</dbReference>
<feature type="compositionally biased region" description="Low complexity" evidence="10">
    <location>
        <begin position="137"/>
        <end position="163"/>
    </location>
</feature>
<dbReference type="InterPro" id="IPR001529">
    <property type="entry name" value="Zn_ribbon_RPB9"/>
</dbReference>
<dbReference type="GO" id="GO:0003899">
    <property type="term" value="F:DNA-directed RNA polymerase activity"/>
    <property type="evidence" value="ECO:0007669"/>
    <property type="project" value="InterPro"/>
</dbReference>
<dbReference type="GO" id="GO:0003676">
    <property type="term" value="F:nucleic acid binding"/>
    <property type="evidence" value="ECO:0007669"/>
    <property type="project" value="InterPro"/>
</dbReference>
<dbReference type="GO" id="GO:0005730">
    <property type="term" value="C:nucleolus"/>
    <property type="evidence" value="ECO:0007669"/>
    <property type="project" value="UniProtKB-SubCell"/>
</dbReference>
<dbReference type="Gene3D" id="2.20.25.10">
    <property type="match status" value="2"/>
</dbReference>
<dbReference type="GO" id="GO:0006367">
    <property type="term" value="P:transcription initiation at RNA polymerase II promoter"/>
    <property type="evidence" value="ECO:0007669"/>
    <property type="project" value="TreeGrafter"/>
</dbReference>
<gene>
    <name evidence="12" type="ORF">Cvel_5989</name>
</gene>
<keyword evidence="3 9" id="KW-0479">Metal-binding</keyword>
<feature type="domain" description="TFIIS-type" evidence="11">
    <location>
        <begin position="78"/>
        <end position="118"/>
    </location>
</feature>
<evidence type="ECO:0000259" key="11">
    <source>
        <dbReference type="PROSITE" id="PS51133"/>
    </source>
</evidence>
<dbReference type="PANTHER" id="PTHR11239">
    <property type="entry name" value="DNA-DIRECTED RNA POLYMERASE"/>
    <property type="match status" value="1"/>
</dbReference>
<dbReference type="GO" id="GO:0008270">
    <property type="term" value="F:zinc ion binding"/>
    <property type="evidence" value="ECO:0007669"/>
    <property type="project" value="UniProtKB-KW"/>
</dbReference>
<dbReference type="SUPFAM" id="SSF57783">
    <property type="entry name" value="Zinc beta-ribbon"/>
    <property type="match status" value="2"/>
</dbReference>
<dbReference type="SMART" id="SM00661">
    <property type="entry name" value="RPOL9"/>
    <property type="match status" value="1"/>
</dbReference>
<evidence type="ECO:0000256" key="8">
    <source>
        <dbReference type="PROSITE-ProRule" id="PRU00472"/>
    </source>
</evidence>
<keyword evidence="4 8" id="KW-0863">Zinc-finger</keyword>
<dbReference type="InterPro" id="IPR034012">
    <property type="entry name" value="Zn_ribbon_RPB9_C"/>
</dbReference>
<accession>A0A0G4HA18</accession>
<feature type="region of interest" description="Disordered" evidence="10">
    <location>
        <begin position="115"/>
        <end position="175"/>
    </location>
</feature>
<dbReference type="Pfam" id="PF02150">
    <property type="entry name" value="Zn_ribbon_RPB9"/>
    <property type="match status" value="1"/>
</dbReference>
<keyword evidence="6 9" id="KW-0804">Transcription</keyword>
<protein>
    <recommendedName>
        <fullName evidence="11">TFIIS-type domain-containing protein</fullName>
    </recommendedName>
</protein>
<reference evidence="12" key="1">
    <citation type="submission" date="2014-11" db="EMBL/GenBank/DDBJ databases">
        <authorList>
            <person name="Otto D Thomas"/>
            <person name="Naeem Raeece"/>
        </authorList>
    </citation>
    <scope>NUCLEOTIDE SEQUENCE</scope>
</reference>
<evidence type="ECO:0000256" key="4">
    <source>
        <dbReference type="ARBA" id="ARBA00022771"/>
    </source>
</evidence>
<dbReference type="PhylomeDB" id="A0A0G4HA18"/>
<evidence type="ECO:0000256" key="1">
    <source>
        <dbReference type="ARBA" id="ARBA00004604"/>
    </source>
</evidence>
<proteinExistence type="inferred from homology"/>
<organism evidence="12">
    <name type="scientific">Chromera velia CCMP2878</name>
    <dbReference type="NCBI Taxonomy" id="1169474"/>
    <lineage>
        <taxon>Eukaryota</taxon>
        <taxon>Sar</taxon>
        <taxon>Alveolata</taxon>
        <taxon>Colpodellida</taxon>
        <taxon>Chromeraceae</taxon>
        <taxon>Chromera</taxon>
    </lineage>
</organism>
<evidence type="ECO:0000256" key="9">
    <source>
        <dbReference type="RuleBase" id="RU003474"/>
    </source>
</evidence>
<keyword evidence="2 9" id="KW-0240">DNA-directed RNA polymerase</keyword>
<dbReference type="EMBL" id="CDMZ01002072">
    <property type="protein sequence ID" value="CEM40607.1"/>
    <property type="molecule type" value="Genomic_DNA"/>
</dbReference>
<sequence length="175" mass="19284">MSDIRFCNECNNLLYPRESRAEKQLRYECKSCGMDRPAAPDDVGENTVFRRVIMATAEQDHSVINPEIVEDPTLPRSTNFTCKHCRHRQAVFFQMQTTRSEDAMKLLFVCTNCRKSQPQDSQDNLDKRQHGAEGEESAPAAAAAASSGAEPAAAAAADGAPPARKVRRSEGEVPT</sequence>
<dbReference type="GO" id="GO:0006283">
    <property type="term" value="P:transcription-coupled nucleotide-excision repair"/>
    <property type="evidence" value="ECO:0007669"/>
    <property type="project" value="TreeGrafter"/>
</dbReference>
<dbReference type="VEuPathDB" id="CryptoDB:Cvel_5989"/>
<evidence type="ECO:0000256" key="10">
    <source>
        <dbReference type="SAM" id="MobiDB-lite"/>
    </source>
</evidence>
<evidence type="ECO:0000256" key="5">
    <source>
        <dbReference type="ARBA" id="ARBA00022833"/>
    </source>
</evidence>
<dbReference type="PROSITE" id="PS01030">
    <property type="entry name" value="RNA_POL_M_15KD"/>
    <property type="match status" value="1"/>
</dbReference>
<dbReference type="CDD" id="cd10508">
    <property type="entry name" value="Zn-ribbon_RPB9"/>
    <property type="match status" value="1"/>
</dbReference>
<dbReference type="PANTHER" id="PTHR11239:SF1">
    <property type="entry name" value="DNA-DIRECTED RNA POLYMERASE II SUBUNIT RPB9"/>
    <property type="match status" value="1"/>
</dbReference>
<comment type="similarity">
    <text evidence="9">Belongs to the archaeal rpoM/eukaryotic RPA12/RPB9/RPC11 RNA polymerase family.</text>
</comment>
<evidence type="ECO:0000256" key="7">
    <source>
        <dbReference type="ARBA" id="ARBA00023242"/>
    </source>
</evidence>
<keyword evidence="5" id="KW-0862">Zinc</keyword>
<dbReference type="PROSITE" id="PS51133">
    <property type="entry name" value="ZF_TFIIS_2"/>
    <property type="match status" value="1"/>
</dbReference>
<dbReference type="GO" id="GO:0001193">
    <property type="term" value="P:maintenance of transcriptional fidelity during transcription elongation by RNA polymerase II"/>
    <property type="evidence" value="ECO:0007669"/>
    <property type="project" value="TreeGrafter"/>
</dbReference>